<comment type="caution">
    <text evidence="3">The sequence shown here is derived from an EMBL/GenBank/DDBJ whole genome shotgun (WGS) entry which is preliminary data.</text>
</comment>
<name>A0A9Q3CM49_9BASI</name>
<keyword evidence="2" id="KW-0732">Signal</keyword>
<dbReference type="EMBL" id="AVOT02008727">
    <property type="protein sequence ID" value="MBW0486604.1"/>
    <property type="molecule type" value="Genomic_DNA"/>
</dbReference>
<dbReference type="Proteomes" id="UP000765509">
    <property type="component" value="Unassembled WGS sequence"/>
</dbReference>
<protein>
    <submittedName>
        <fullName evidence="3">Uncharacterized protein</fullName>
    </submittedName>
</protein>
<proteinExistence type="predicted"/>
<gene>
    <name evidence="3" type="ORF">O181_026319</name>
</gene>
<dbReference type="AlphaFoldDB" id="A0A9Q3CM49"/>
<feature type="chain" id="PRO_5040228586" evidence="2">
    <location>
        <begin position="18"/>
        <end position="222"/>
    </location>
</feature>
<sequence length="222" mass="23497">MLGLSFVVVVFSGYIHAQTLSVTNQPQKSIQPQLPTTPTNTSNVPHSFLASSPANQTEKLPPLINMTCSIGYFPFSEADLAASDQPGTNQTLRGKTPPKQKRDTLLTPNTTTASADVKYVACNANGKGNGGLCAIDSCTGDFPVCSSCLEILSIGPDNKTTLAQNAVDNIRCEANYYLNSSLGALACSDINQKTYQCGHCASGHFRSCTACYDVDDPSFASP</sequence>
<evidence type="ECO:0000313" key="4">
    <source>
        <dbReference type="Proteomes" id="UP000765509"/>
    </source>
</evidence>
<evidence type="ECO:0000256" key="2">
    <source>
        <dbReference type="SAM" id="SignalP"/>
    </source>
</evidence>
<keyword evidence="4" id="KW-1185">Reference proteome</keyword>
<reference evidence="3" key="1">
    <citation type="submission" date="2021-03" db="EMBL/GenBank/DDBJ databases">
        <title>Draft genome sequence of rust myrtle Austropuccinia psidii MF-1, a brazilian biotype.</title>
        <authorList>
            <person name="Quecine M.C."/>
            <person name="Pachon D.M.R."/>
            <person name="Bonatelli M.L."/>
            <person name="Correr F.H."/>
            <person name="Franceschini L.M."/>
            <person name="Leite T.F."/>
            <person name="Margarido G.R.A."/>
            <person name="Almeida C.A."/>
            <person name="Ferrarezi J.A."/>
            <person name="Labate C.A."/>
        </authorList>
    </citation>
    <scope>NUCLEOTIDE SEQUENCE</scope>
    <source>
        <strain evidence="3">MF-1</strain>
    </source>
</reference>
<evidence type="ECO:0000313" key="3">
    <source>
        <dbReference type="EMBL" id="MBW0486604.1"/>
    </source>
</evidence>
<accession>A0A9Q3CM49</accession>
<evidence type="ECO:0000256" key="1">
    <source>
        <dbReference type="SAM" id="MobiDB-lite"/>
    </source>
</evidence>
<feature type="signal peptide" evidence="2">
    <location>
        <begin position="1"/>
        <end position="17"/>
    </location>
</feature>
<organism evidence="3 4">
    <name type="scientific">Austropuccinia psidii MF-1</name>
    <dbReference type="NCBI Taxonomy" id="1389203"/>
    <lineage>
        <taxon>Eukaryota</taxon>
        <taxon>Fungi</taxon>
        <taxon>Dikarya</taxon>
        <taxon>Basidiomycota</taxon>
        <taxon>Pucciniomycotina</taxon>
        <taxon>Pucciniomycetes</taxon>
        <taxon>Pucciniales</taxon>
        <taxon>Sphaerophragmiaceae</taxon>
        <taxon>Austropuccinia</taxon>
    </lineage>
</organism>
<feature type="region of interest" description="Disordered" evidence="1">
    <location>
        <begin position="83"/>
        <end position="106"/>
    </location>
</feature>